<evidence type="ECO:0000313" key="1">
    <source>
        <dbReference type="EMBL" id="KKM25801.1"/>
    </source>
</evidence>
<accession>A0A0F9IDU1</accession>
<proteinExistence type="predicted"/>
<comment type="caution">
    <text evidence="1">The sequence shown here is derived from an EMBL/GenBank/DDBJ whole genome shotgun (WGS) entry which is preliminary data.</text>
</comment>
<dbReference type="EMBL" id="LAZR01012638">
    <property type="protein sequence ID" value="KKM25801.1"/>
    <property type="molecule type" value="Genomic_DNA"/>
</dbReference>
<name>A0A0F9IDU1_9ZZZZ</name>
<organism evidence="1">
    <name type="scientific">marine sediment metagenome</name>
    <dbReference type="NCBI Taxonomy" id="412755"/>
    <lineage>
        <taxon>unclassified sequences</taxon>
        <taxon>metagenomes</taxon>
        <taxon>ecological metagenomes</taxon>
    </lineage>
</organism>
<sequence>MYHCIHDPTGTYYNRHFFEADVKKTARDGYWPPGMIWLNKKTGTKYRIEGNEVYYYMERDLRNAPLPRVKQERQTLVRIIE</sequence>
<gene>
    <name evidence="1" type="ORF">LCGC14_1591280</name>
</gene>
<reference evidence="1" key="1">
    <citation type="journal article" date="2015" name="Nature">
        <title>Complex archaea that bridge the gap between prokaryotes and eukaryotes.</title>
        <authorList>
            <person name="Spang A."/>
            <person name="Saw J.H."/>
            <person name="Jorgensen S.L."/>
            <person name="Zaremba-Niedzwiedzka K."/>
            <person name="Martijn J."/>
            <person name="Lind A.E."/>
            <person name="van Eijk R."/>
            <person name="Schleper C."/>
            <person name="Guy L."/>
            <person name="Ettema T.J."/>
        </authorList>
    </citation>
    <scope>NUCLEOTIDE SEQUENCE</scope>
</reference>
<protein>
    <submittedName>
        <fullName evidence="1">Uncharacterized protein</fullName>
    </submittedName>
</protein>
<dbReference type="AlphaFoldDB" id="A0A0F9IDU1"/>